<feature type="compositionally biased region" description="Basic residues" evidence="1">
    <location>
        <begin position="394"/>
        <end position="408"/>
    </location>
</feature>
<dbReference type="EC" id="3.5.1.86" evidence="3"/>
<comment type="caution">
    <text evidence="3">The sequence shown here is derived from an EMBL/GenBank/DDBJ whole genome shotgun (WGS) entry which is preliminary data.</text>
</comment>
<feature type="region of interest" description="Disordered" evidence="1">
    <location>
        <begin position="366"/>
        <end position="492"/>
    </location>
</feature>
<evidence type="ECO:0000259" key="2">
    <source>
        <dbReference type="Pfam" id="PF01425"/>
    </source>
</evidence>
<dbReference type="Proteomes" id="UP000656548">
    <property type="component" value="Unassembled WGS sequence"/>
</dbReference>
<evidence type="ECO:0000256" key="1">
    <source>
        <dbReference type="SAM" id="MobiDB-lite"/>
    </source>
</evidence>
<dbReference type="Gene3D" id="3.90.1300.10">
    <property type="entry name" value="Amidase signature (AS) domain"/>
    <property type="match status" value="1"/>
</dbReference>
<accession>A0ABR9L576</accession>
<feature type="compositionally biased region" description="Low complexity" evidence="1">
    <location>
        <begin position="470"/>
        <end position="492"/>
    </location>
</feature>
<gene>
    <name evidence="3" type="ORF">H4W30_002355</name>
</gene>
<sequence length="492" mass="50944">MNGPWSASESRSRAEEVRHLNAISHLAGEDGAPEASGPLTGVPLVVKDNIHVAGMPNTAGTPALANHVPREHAEVVRRLVDAGAVIVGKAAMHELAFGITCDTTPLGPVRNACDPSRFAGGSSGGTAVAVAAGIVPAGLATDTGGSVRVPAALNGVCGFRPTSGRYPSGGMTPLSTTRDTAGPIARTVADLALLDAVLAGEDPEPLIERSPIRLGVPHGFLTGDLAEEVEELWDAALARLRSAGADLVPIDDTPLAELVADQGMPLVIHEAGVALRSYLAEYVPAVSFERLVAEVAAADVRAIFAEAVVPGVGPGVYEAALAGRSALRDAYAKIFADNGIDALAFPTTPATARDFSAVEEFVHRGPDLPDLHPQLPAREHRGLPGLDRPDGARPRRPARRAGPRRSGRRRPETVGSRGFRRAGAGRELGGGQRQESSTRRIPTVPGAVSTNPCRSYSRHPGGSPSRLTYAPGAAASISASRAARTASPIPRR</sequence>
<name>A0ABR9L576_9PSEU</name>
<evidence type="ECO:0000313" key="3">
    <source>
        <dbReference type="EMBL" id="MBE1575308.1"/>
    </source>
</evidence>
<protein>
    <submittedName>
        <fullName evidence="3">Mandelamide amidase</fullName>
        <ecNumber evidence="3">3.5.1.86</ecNumber>
    </submittedName>
</protein>
<feature type="compositionally biased region" description="Basic and acidic residues" evidence="1">
    <location>
        <begin position="377"/>
        <end position="393"/>
    </location>
</feature>
<dbReference type="SUPFAM" id="SSF75304">
    <property type="entry name" value="Amidase signature (AS) enzymes"/>
    <property type="match status" value="1"/>
</dbReference>
<keyword evidence="4" id="KW-1185">Reference proteome</keyword>
<proteinExistence type="predicted"/>
<dbReference type="PANTHER" id="PTHR11895">
    <property type="entry name" value="TRANSAMIDASE"/>
    <property type="match status" value="1"/>
</dbReference>
<dbReference type="InterPro" id="IPR000120">
    <property type="entry name" value="Amidase"/>
</dbReference>
<dbReference type="InterPro" id="IPR023631">
    <property type="entry name" value="Amidase_dom"/>
</dbReference>
<organism evidence="3 4">
    <name type="scientific">Amycolatopsis roodepoortensis</name>
    <dbReference type="NCBI Taxonomy" id="700274"/>
    <lineage>
        <taxon>Bacteria</taxon>
        <taxon>Bacillati</taxon>
        <taxon>Actinomycetota</taxon>
        <taxon>Actinomycetes</taxon>
        <taxon>Pseudonocardiales</taxon>
        <taxon>Pseudonocardiaceae</taxon>
        <taxon>Amycolatopsis</taxon>
    </lineage>
</organism>
<feature type="domain" description="Amidase" evidence="2">
    <location>
        <begin position="33"/>
        <end position="358"/>
    </location>
</feature>
<dbReference type="EMBL" id="JADBEJ010000004">
    <property type="protein sequence ID" value="MBE1575308.1"/>
    <property type="molecule type" value="Genomic_DNA"/>
</dbReference>
<dbReference type="PROSITE" id="PS00571">
    <property type="entry name" value="AMIDASES"/>
    <property type="match status" value="1"/>
</dbReference>
<keyword evidence="3" id="KW-0378">Hydrolase</keyword>
<dbReference type="InterPro" id="IPR020556">
    <property type="entry name" value="Amidase_CS"/>
</dbReference>
<dbReference type="Pfam" id="PF01425">
    <property type="entry name" value="Amidase"/>
    <property type="match status" value="1"/>
</dbReference>
<dbReference type="InterPro" id="IPR036928">
    <property type="entry name" value="AS_sf"/>
</dbReference>
<dbReference type="GO" id="GO:0050537">
    <property type="term" value="F:mandelamide amidase activity"/>
    <property type="evidence" value="ECO:0007669"/>
    <property type="project" value="UniProtKB-EC"/>
</dbReference>
<evidence type="ECO:0000313" key="4">
    <source>
        <dbReference type="Proteomes" id="UP000656548"/>
    </source>
</evidence>
<dbReference type="PANTHER" id="PTHR11895:SF151">
    <property type="entry name" value="GLUTAMYL-TRNA(GLN) AMIDOTRANSFERASE SUBUNIT A"/>
    <property type="match status" value="1"/>
</dbReference>
<reference evidence="3 4" key="1">
    <citation type="submission" date="2020-10" db="EMBL/GenBank/DDBJ databases">
        <title>Sequencing the genomes of 1000 actinobacteria strains.</title>
        <authorList>
            <person name="Klenk H.-P."/>
        </authorList>
    </citation>
    <scope>NUCLEOTIDE SEQUENCE [LARGE SCALE GENOMIC DNA]</scope>
    <source>
        <strain evidence="3 4">DSM 46661</strain>
    </source>
</reference>